<evidence type="ECO:0000256" key="3">
    <source>
        <dbReference type="ARBA" id="ARBA00023268"/>
    </source>
</evidence>
<evidence type="ECO:0000259" key="4">
    <source>
        <dbReference type="PROSITE" id="PS52004"/>
    </source>
</evidence>
<dbReference type="GO" id="GO:0071770">
    <property type="term" value="P:DIM/DIP cell wall layer assembly"/>
    <property type="evidence" value="ECO:0007669"/>
    <property type="project" value="TreeGrafter"/>
</dbReference>
<dbReference type="PANTHER" id="PTHR43775">
    <property type="entry name" value="FATTY ACID SYNTHASE"/>
    <property type="match status" value="1"/>
</dbReference>
<accession>A0A7G1IJF4</accession>
<dbReference type="SMART" id="SM00825">
    <property type="entry name" value="PKS_KS"/>
    <property type="match status" value="1"/>
</dbReference>
<name>A0A7G1IJF4_MYCKA</name>
<keyword evidence="1" id="KW-0596">Phosphopantetheine</keyword>
<sequence>MSLPLRSSAWDVGFRGIDSPEKLWESLLRGDDLVTEIPADRWEADDYYDPEPGVPGRTVSRWGAFLDDVAGFDAEFFGISEREAISIDPQHRLLLETSWEAIEHAGLDPASLAGSSTAVFTGLTHEDYLVVTHGASGLASPYVVTGLNNSVASGRIAYALGLHGPALTLTPRVRRV</sequence>
<dbReference type="GO" id="GO:0004312">
    <property type="term" value="F:fatty acid synthase activity"/>
    <property type="evidence" value="ECO:0007669"/>
    <property type="project" value="TreeGrafter"/>
</dbReference>
<dbReference type="Proteomes" id="UP000516380">
    <property type="component" value="Chromosome"/>
</dbReference>
<evidence type="ECO:0000256" key="1">
    <source>
        <dbReference type="ARBA" id="ARBA00022450"/>
    </source>
</evidence>
<gene>
    <name evidence="5" type="ORF">NIIDMKKI_50410</name>
</gene>
<evidence type="ECO:0000313" key="5">
    <source>
        <dbReference type="EMBL" id="BCI89835.1"/>
    </source>
</evidence>
<dbReference type="Gene3D" id="3.40.47.10">
    <property type="match status" value="1"/>
</dbReference>
<protein>
    <recommendedName>
        <fullName evidence="4">Ketosynthase family 3 (KS3) domain-containing protein</fullName>
    </recommendedName>
</protein>
<dbReference type="SUPFAM" id="SSF53901">
    <property type="entry name" value="Thiolase-like"/>
    <property type="match status" value="1"/>
</dbReference>
<keyword evidence="6" id="KW-1185">Reference proteome</keyword>
<dbReference type="GO" id="GO:0005886">
    <property type="term" value="C:plasma membrane"/>
    <property type="evidence" value="ECO:0007669"/>
    <property type="project" value="TreeGrafter"/>
</dbReference>
<dbReference type="PANTHER" id="PTHR43775:SF37">
    <property type="entry name" value="SI:DKEY-61P9.11"/>
    <property type="match status" value="1"/>
</dbReference>
<dbReference type="PROSITE" id="PS52004">
    <property type="entry name" value="KS3_2"/>
    <property type="match status" value="1"/>
</dbReference>
<evidence type="ECO:0000256" key="2">
    <source>
        <dbReference type="ARBA" id="ARBA00022553"/>
    </source>
</evidence>
<keyword evidence="3" id="KW-0511">Multifunctional enzyme</keyword>
<evidence type="ECO:0000313" key="6">
    <source>
        <dbReference type="Proteomes" id="UP000516380"/>
    </source>
</evidence>
<dbReference type="GO" id="GO:0005737">
    <property type="term" value="C:cytoplasm"/>
    <property type="evidence" value="ECO:0007669"/>
    <property type="project" value="TreeGrafter"/>
</dbReference>
<dbReference type="AlphaFoldDB" id="A0A7G1IJF4"/>
<dbReference type="Pfam" id="PF00109">
    <property type="entry name" value="ketoacyl-synt"/>
    <property type="match status" value="1"/>
</dbReference>
<dbReference type="CDD" id="cd00833">
    <property type="entry name" value="PKS"/>
    <property type="match status" value="1"/>
</dbReference>
<dbReference type="EMBL" id="AP023343">
    <property type="protein sequence ID" value="BCI89835.1"/>
    <property type="molecule type" value="Genomic_DNA"/>
</dbReference>
<keyword evidence="2" id="KW-0597">Phosphoprotein</keyword>
<dbReference type="InterPro" id="IPR014030">
    <property type="entry name" value="Ketoacyl_synth_N"/>
</dbReference>
<reference evidence="5 6" key="1">
    <citation type="submission" date="2020-07" db="EMBL/GenBank/DDBJ databases">
        <title>Mycobacterium kansasii (former subtype) with zoonotic potential isolated from diseased indoor pet cat, Japan.</title>
        <authorList>
            <person name="Fukano H."/>
            <person name="Terazono T."/>
            <person name="Hoshino Y."/>
        </authorList>
    </citation>
    <scope>NUCLEOTIDE SEQUENCE [LARGE SCALE GENOMIC DNA]</scope>
    <source>
        <strain evidence="5 6">Kuro-I</strain>
    </source>
</reference>
<dbReference type="InterPro" id="IPR050091">
    <property type="entry name" value="PKS_NRPS_Biosynth_Enz"/>
</dbReference>
<dbReference type="InterPro" id="IPR016039">
    <property type="entry name" value="Thiolase-like"/>
</dbReference>
<proteinExistence type="predicted"/>
<dbReference type="InterPro" id="IPR020841">
    <property type="entry name" value="PKS_Beta-ketoAc_synthase_dom"/>
</dbReference>
<feature type="domain" description="Ketosynthase family 3 (KS3)" evidence="4">
    <location>
        <begin position="2"/>
        <end position="176"/>
    </location>
</feature>
<dbReference type="GO" id="GO:0006633">
    <property type="term" value="P:fatty acid biosynthetic process"/>
    <property type="evidence" value="ECO:0007669"/>
    <property type="project" value="TreeGrafter"/>
</dbReference>
<organism evidence="5 6">
    <name type="scientific">Mycobacterium kansasii</name>
    <dbReference type="NCBI Taxonomy" id="1768"/>
    <lineage>
        <taxon>Bacteria</taxon>
        <taxon>Bacillati</taxon>
        <taxon>Actinomycetota</taxon>
        <taxon>Actinomycetes</taxon>
        <taxon>Mycobacteriales</taxon>
        <taxon>Mycobacteriaceae</taxon>
        <taxon>Mycobacterium</taxon>
    </lineage>
</organism>